<protein>
    <submittedName>
        <fullName evidence="2">Uncharacterized protein</fullName>
    </submittedName>
</protein>
<evidence type="ECO:0000313" key="3">
    <source>
        <dbReference type="Proteomes" id="UP000008065"/>
    </source>
</evidence>
<gene>
    <name evidence="2" type="ORF">NEUTE1DRAFT_116089</name>
</gene>
<name>F8MD49_NEUT8</name>
<dbReference type="EMBL" id="GL891302">
    <property type="protein sequence ID" value="EGO61394.1"/>
    <property type="molecule type" value="Genomic_DNA"/>
</dbReference>
<proteinExistence type="predicted"/>
<accession>F8MD49</accession>
<evidence type="ECO:0000256" key="1">
    <source>
        <dbReference type="SAM" id="MobiDB-lite"/>
    </source>
</evidence>
<dbReference type="Proteomes" id="UP000008065">
    <property type="component" value="Unassembled WGS sequence"/>
</dbReference>
<dbReference type="RefSeq" id="XP_009848459.1">
    <property type="nucleotide sequence ID" value="XM_009850157.1"/>
</dbReference>
<keyword evidence="3" id="KW-1185">Reference proteome</keyword>
<feature type="compositionally biased region" description="Basic and acidic residues" evidence="1">
    <location>
        <begin position="47"/>
        <end position="63"/>
    </location>
</feature>
<sequence>MPSSGIPVPQTRYQLKEKEDWTLNRKDKSLLAGIYSKRGSLSPGGEGDTKSREQANVFRVERG</sequence>
<evidence type="ECO:0000313" key="2">
    <source>
        <dbReference type="EMBL" id="EGO61394.1"/>
    </source>
</evidence>
<organism evidence="2 3">
    <name type="scientific">Neurospora tetrasperma (strain FGSC 2508 / ATCC MYA-4615 / P0657)</name>
    <dbReference type="NCBI Taxonomy" id="510951"/>
    <lineage>
        <taxon>Eukaryota</taxon>
        <taxon>Fungi</taxon>
        <taxon>Dikarya</taxon>
        <taxon>Ascomycota</taxon>
        <taxon>Pezizomycotina</taxon>
        <taxon>Sordariomycetes</taxon>
        <taxon>Sordariomycetidae</taxon>
        <taxon>Sordariales</taxon>
        <taxon>Sordariaceae</taxon>
        <taxon>Neurospora</taxon>
    </lineage>
</organism>
<dbReference type="GeneID" id="20822942"/>
<feature type="region of interest" description="Disordered" evidence="1">
    <location>
        <begin position="36"/>
        <end position="63"/>
    </location>
</feature>
<reference evidence="3" key="1">
    <citation type="journal article" date="2011" name="Genetics">
        <title>Massive changes in genome architecture accompany the transition to self-fertility in the filamentous fungus Neurospora tetrasperma.</title>
        <authorList>
            <person name="Ellison C.E."/>
            <person name="Stajich J.E."/>
            <person name="Jacobson D.J."/>
            <person name="Natvig D.O."/>
            <person name="Lapidus A."/>
            <person name="Foster B."/>
            <person name="Aerts A."/>
            <person name="Riley R."/>
            <person name="Lindquist E.A."/>
            <person name="Grigoriev I.V."/>
            <person name="Taylor J.W."/>
        </authorList>
    </citation>
    <scope>NUCLEOTIDE SEQUENCE [LARGE SCALE GENOMIC DNA]</scope>
    <source>
        <strain evidence="3">FGSC 2508 / P0657</strain>
    </source>
</reference>
<dbReference type="HOGENOM" id="CLU_2886347_0_0_1"/>
<dbReference type="AlphaFoldDB" id="F8MD49"/>
<dbReference type="KEGG" id="nte:NEUTE1DRAFT116089"/>
<dbReference type="VEuPathDB" id="FungiDB:NEUTE1DRAFT_116089"/>